<evidence type="ECO:0000256" key="1">
    <source>
        <dbReference type="ARBA" id="ARBA00022729"/>
    </source>
</evidence>
<dbReference type="Proteomes" id="UP001629113">
    <property type="component" value="Unassembled WGS sequence"/>
</dbReference>
<evidence type="ECO:0000256" key="4">
    <source>
        <dbReference type="SAM" id="Phobius"/>
    </source>
</evidence>
<feature type="transmembrane region" description="Helical" evidence="4">
    <location>
        <begin position="56"/>
        <end position="76"/>
    </location>
</feature>
<keyword evidence="4" id="KW-0812">Transmembrane</keyword>
<dbReference type="EMBL" id="JBFCZG010000007">
    <property type="protein sequence ID" value="KAL3419814.1"/>
    <property type="molecule type" value="Genomic_DNA"/>
</dbReference>
<feature type="compositionally biased region" description="Low complexity" evidence="3">
    <location>
        <begin position="580"/>
        <end position="590"/>
    </location>
</feature>
<evidence type="ECO:0000256" key="3">
    <source>
        <dbReference type="SAM" id="MobiDB-lite"/>
    </source>
</evidence>
<keyword evidence="7" id="KW-1185">Reference proteome</keyword>
<reference evidence="6 7" key="1">
    <citation type="submission" date="2024-06" db="EMBL/GenBank/DDBJ databases">
        <title>Complete genome of Phlyctema vagabunda strain 19-DSS-EL-015.</title>
        <authorList>
            <person name="Fiorenzani C."/>
        </authorList>
    </citation>
    <scope>NUCLEOTIDE SEQUENCE [LARGE SCALE GENOMIC DNA]</scope>
    <source>
        <strain evidence="6 7">19-DSS-EL-015</strain>
    </source>
</reference>
<feature type="domain" description="Alginate lyase" evidence="5">
    <location>
        <begin position="92"/>
        <end position="355"/>
    </location>
</feature>
<keyword evidence="4" id="KW-1133">Transmembrane helix</keyword>
<protein>
    <recommendedName>
        <fullName evidence="5">Alginate lyase domain-containing protein</fullName>
    </recommendedName>
</protein>
<proteinExistence type="predicted"/>
<accession>A0ABR4P924</accession>
<organism evidence="6 7">
    <name type="scientific">Phlyctema vagabunda</name>
    <dbReference type="NCBI Taxonomy" id="108571"/>
    <lineage>
        <taxon>Eukaryota</taxon>
        <taxon>Fungi</taxon>
        <taxon>Dikarya</taxon>
        <taxon>Ascomycota</taxon>
        <taxon>Pezizomycotina</taxon>
        <taxon>Leotiomycetes</taxon>
        <taxon>Helotiales</taxon>
        <taxon>Dermateaceae</taxon>
        <taxon>Phlyctema</taxon>
    </lineage>
</organism>
<feature type="transmembrane region" description="Helical" evidence="4">
    <location>
        <begin position="29"/>
        <end position="49"/>
    </location>
</feature>
<feature type="compositionally biased region" description="Polar residues" evidence="3">
    <location>
        <begin position="537"/>
        <end position="557"/>
    </location>
</feature>
<feature type="compositionally biased region" description="Polar residues" evidence="3">
    <location>
        <begin position="591"/>
        <end position="600"/>
    </location>
</feature>
<gene>
    <name evidence="6" type="ORF">PVAG01_08312</name>
</gene>
<dbReference type="InterPro" id="IPR008929">
    <property type="entry name" value="Chondroitin_lyas"/>
</dbReference>
<keyword evidence="2" id="KW-0456">Lyase</keyword>
<keyword evidence="1" id="KW-0732">Signal</keyword>
<dbReference type="InterPro" id="IPR008397">
    <property type="entry name" value="Alginate_lyase_dom"/>
</dbReference>
<evidence type="ECO:0000313" key="6">
    <source>
        <dbReference type="EMBL" id="KAL3419814.1"/>
    </source>
</evidence>
<name>A0ABR4P924_9HELO</name>
<feature type="compositionally biased region" description="Low complexity" evidence="3">
    <location>
        <begin position="558"/>
        <end position="567"/>
    </location>
</feature>
<feature type="region of interest" description="Disordered" evidence="3">
    <location>
        <begin position="537"/>
        <end position="600"/>
    </location>
</feature>
<dbReference type="Pfam" id="PF05426">
    <property type="entry name" value="Alginate_lyase"/>
    <property type="match status" value="1"/>
</dbReference>
<evidence type="ECO:0000313" key="7">
    <source>
        <dbReference type="Proteomes" id="UP001629113"/>
    </source>
</evidence>
<evidence type="ECO:0000256" key="2">
    <source>
        <dbReference type="ARBA" id="ARBA00023239"/>
    </source>
</evidence>
<dbReference type="Gene3D" id="1.50.10.100">
    <property type="entry name" value="Chondroitin AC/alginate lyase"/>
    <property type="match status" value="1"/>
</dbReference>
<comment type="caution">
    <text evidence="6">The sequence shown here is derived from an EMBL/GenBank/DDBJ whole genome shotgun (WGS) entry which is preliminary data.</text>
</comment>
<dbReference type="SUPFAM" id="SSF48230">
    <property type="entry name" value="Chondroitin AC/alginate lyase"/>
    <property type="match status" value="1"/>
</dbReference>
<sequence length="641" mass="68955">MTSCFVLAHSQVIYSCSSKPRLGSTGPSFSYLFFYSLFPSWVYCFFFFFFVAKMVVLARIVFFLPFVSAFVHPGLLVNQGDIARIKTKLSEKLDPWQSSWDKLTTIKYGQATYVNNAVSNIRRTSVDGAEANADLLWHDAAAAFNLGLRWQIEGDVQYAEAAAKILTAWGDKLQSFEQVDEQYLIAGLQGHQLANAAELIRDYEPFASSGMKTFTDMFRAVFLEKNVFFLNHQAPSEHNHKHFHANWELSNLASVIAFGVLTDNATLFDFAVDYFKNGSGNGAINNAITDLVKEPGTGKILGQPQESGRDQGHTALDFQMLGVIAQQAWNQGEDLYGYNNSRILQGSEYFARYNLGNDVPFVPWTNGIVTFTDVSAASRGATRPTFELLSAHYAQIKGVDAPWTEQFRNYTNEGMGGFEGGAGSWGEGSGHYDGLGWGSLLYRLDDGDVDAAKGIQPITSSSSSLTQSFVSSITTSIAPSSSLVVADVNISTMMPTSTSIASSTSTALIATSSGAAAEVKSSTSLVTGVTISTREPLSSSMASNAGTSVSTDVSADNTSSTSTPTSSKFLIPSGTDIGESSSSATATISSRVSPTLSSTPTYPVEIATTTLSSMIYSPSATWVTSPVIGNETVVTRTVYVC</sequence>
<evidence type="ECO:0000259" key="5">
    <source>
        <dbReference type="Pfam" id="PF05426"/>
    </source>
</evidence>
<keyword evidence="4" id="KW-0472">Membrane</keyword>